<feature type="compositionally biased region" description="Low complexity" evidence="4">
    <location>
        <begin position="250"/>
        <end position="268"/>
    </location>
</feature>
<sequence>MSANDPGSEADSERASRDERLEGVDADADADAAGEVPEIDEGRYLYCIVQVDNDGAEGADSEDDATATLDTTGVDGEPVSVVVEDGIGAVVHACDGIYDSADLAQVRRWLVRHQTVVDEAGQAFGTPIPFQFDTILRGDDERVREWLREERDTLERALSGLADHWEYRVEVVERDPIEDAALIERDERLRELDAKIGDSGEGTAFLLEKKLDQRLNEVRAARRESLTADLEERLADAAREVHSLERSPTASLDDAVADDSGGSGAESDGSADDGGETLCRLTLLAHEDAESEIGSILDDVAAEDGLEVRFTGPWPPYTFAPELGGGSGEPDDSQTHGREQRREP</sequence>
<evidence type="ECO:0000313" key="5">
    <source>
        <dbReference type="EMBL" id="AEH35468.1"/>
    </source>
</evidence>
<name>F8D733_HALXS</name>
<dbReference type="Proteomes" id="UP000006794">
    <property type="component" value="Chromosome"/>
</dbReference>
<keyword evidence="6" id="KW-1185">Reference proteome</keyword>
<feature type="region of interest" description="Disordered" evidence="4">
    <location>
        <begin position="1"/>
        <end position="37"/>
    </location>
</feature>
<dbReference type="GO" id="GO:0031411">
    <property type="term" value="C:gas vesicle"/>
    <property type="evidence" value="ECO:0007669"/>
    <property type="project" value="UniProtKB-SubCell"/>
</dbReference>
<dbReference type="STRING" id="797210.Halxa_0829"/>
<dbReference type="EMBL" id="CP002839">
    <property type="protein sequence ID" value="AEH35468.1"/>
    <property type="molecule type" value="Genomic_DNA"/>
</dbReference>
<proteinExistence type="inferred from homology"/>
<dbReference type="eggNOG" id="arCOG03090">
    <property type="taxonomic scope" value="Archaea"/>
</dbReference>
<reference evidence="5 6" key="1">
    <citation type="journal article" date="2012" name="Stand. Genomic Sci.">
        <title>Complete genome sequence of Halopiger xanaduensis type strain (SH-6(T)).</title>
        <authorList>
            <person name="Anderson I."/>
            <person name="Tindall B.J."/>
            <person name="Rohde M."/>
            <person name="Lucas S."/>
            <person name="Han J."/>
            <person name="Lapidus A."/>
            <person name="Cheng J.F."/>
            <person name="Goodwin L."/>
            <person name="Pitluck S."/>
            <person name="Peters L."/>
            <person name="Pati A."/>
            <person name="Mikhailova N."/>
            <person name="Pagani I."/>
            <person name="Teshima H."/>
            <person name="Han C."/>
            <person name="Tapia R."/>
            <person name="Land M."/>
            <person name="Woyke T."/>
            <person name="Klenk H.P."/>
            <person name="Kyrpides N."/>
            <person name="Ivanova N."/>
        </authorList>
    </citation>
    <scope>NUCLEOTIDE SEQUENCE [LARGE SCALE GENOMIC DNA]</scope>
    <source>
        <strain evidence="6">DSM 18323 / JCM 14033 / SH-6</strain>
    </source>
</reference>
<protein>
    <submittedName>
        <fullName evidence="5">Gas vesicle synthesis GvpLGvpF</fullName>
    </submittedName>
</protein>
<dbReference type="RefSeq" id="WP_013878368.1">
    <property type="nucleotide sequence ID" value="NC_015666.1"/>
</dbReference>
<evidence type="ECO:0000313" key="6">
    <source>
        <dbReference type="Proteomes" id="UP000006794"/>
    </source>
</evidence>
<feature type="region of interest" description="Disordered" evidence="4">
    <location>
        <begin position="309"/>
        <end position="344"/>
    </location>
</feature>
<dbReference type="GeneID" id="10795805"/>
<dbReference type="InterPro" id="IPR054796">
    <property type="entry name" value="Gas_vesic_GvpL"/>
</dbReference>
<dbReference type="Pfam" id="PF06386">
    <property type="entry name" value="GvpL_GvpF"/>
    <property type="match status" value="1"/>
</dbReference>
<evidence type="ECO:0000256" key="3">
    <source>
        <dbReference type="ARBA" id="ARBA00035643"/>
    </source>
</evidence>
<dbReference type="GO" id="GO:0031412">
    <property type="term" value="P:gas vesicle organization"/>
    <property type="evidence" value="ECO:0007669"/>
    <property type="project" value="InterPro"/>
</dbReference>
<evidence type="ECO:0000256" key="1">
    <source>
        <dbReference type="ARBA" id="ARBA00022987"/>
    </source>
</evidence>
<gene>
    <name evidence="5" type="ordered locus">Halxa_0829</name>
</gene>
<comment type="subcellular location">
    <subcellularLocation>
        <location evidence="2">Gas vesicle</location>
    </subcellularLocation>
</comment>
<keyword evidence="1" id="KW-0304">Gas vesicle</keyword>
<organism evidence="5 6">
    <name type="scientific">Halopiger xanaduensis (strain DSM 18323 / JCM 14033 / SH-6)</name>
    <dbReference type="NCBI Taxonomy" id="797210"/>
    <lineage>
        <taxon>Archaea</taxon>
        <taxon>Methanobacteriati</taxon>
        <taxon>Methanobacteriota</taxon>
        <taxon>Stenosarchaea group</taxon>
        <taxon>Halobacteria</taxon>
        <taxon>Halobacteriales</taxon>
        <taxon>Natrialbaceae</taxon>
        <taxon>Halopiger</taxon>
    </lineage>
</organism>
<comment type="similarity">
    <text evidence="3">Belongs to the gas vesicle GvpF/GvpL family.</text>
</comment>
<accession>F8D733</accession>
<dbReference type="KEGG" id="hxa:Halxa_0829"/>
<dbReference type="PANTHER" id="PTHR36852">
    <property type="entry name" value="PROTEIN GVPL 2"/>
    <property type="match status" value="1"/>
</dbReference>
<feature type="compositionally biased region" description="Basic and acidic residues" evidence="4">
    <location>
        <begin position="333"/>
        <end position="344"/>
    </location>
</feature>
<dbReference type="InterPro" id="IPR009430">
    <property type="entry name" value="GvpL/GvpF"/>
</dbReference>
<dbReference type="HOGENOM" id="CLU_065736_1_0_2"/>
<feature type="region of interest" description="Disordered" evidence="4">
    <location>
        <begin position="240"/>
        <end position="274"/>
    </location>
</feature>
<dbReference type="PANTHER" id="PTHR36852:SF1">
    <property type="entry name" value="PROTEIN GVPL 2"/>
    <property type="match status" value="1"/>
</dbReference>
<feature type="compositionally biased region" description="Basic and acidic residues" evidence="4">
    <location>
        <begin position="11"/>
        <end position="23"/>
    </location>
</feature>
<dbReference type="AlphaFoldDB" id="F8D733"/>
<dbReference type="OrthoDB" id="350702at2157"/>
<evidence type="ECO:0000256" key="4">
    <source>
        <dbReference type="SAM" id="MobiDB-lite"/>
    </source>
</evidence>
<dbReference type="NCBIfam" id="NF045778">
    <property type="entry name" value="gas_vesic_GvpL"/>
    <property type="match status" value="1"/>
</dbReference>
<evidence type="ECO:0000256" key="2">
    <source>
        <dbReference type="ARBA" id="ARBA00035108"/>
    </source>
</evidence>